<dbReference type="EMBL" id="WSEL01000003">
    <property type="protein sequence ID" value="MVQ30114.1"/>
    <property type="molecule type" value="Genomic_DNA"/>
</dbReference>
<name>A0A6N8ITA7_9BURK</name>
<accession>A0A6N8ITA7</accession>
<organism evidence="1 2">
    <name type="scientific">Ramlibacter pinisoli</name>
    <dbReference type="NCBI Taxonomy" id="2682844"/>
    <lineage>
        <taxon>Bacteria</taxon>
        <taxon>Pseudomonadati</taxon>
        <taxon>Pseudomonadota</taxon>
        <taxon>Betaproteobacteria</taxon>
        <taxon>Burkholderiales</taxon>
        <taxon>Comamonadaceae</taxon>
        <taxon>Ramlibacter</taxon>
    </lineage>
</organism>
<dbReference type="Proteomes" id="UP000469385">
    <property type="component" value="Unassembled WGS sequence"/>
</dbReference>
<reference evidence="1 2" key="1">
    <citation type="submission" date="2019-12" db="EMBL/GenBank/DDBJ databases">
        <authorList>
            <person name="Huq M.A."/>
        </authorList>
    </citation>
    <scope>NUCLEOTIDE SEQUENCE [LARGE SCALE GENOMIC DNA]</scope>
    <source>
        <strain evidence="1 2">MAH-25</strain>
    </source>
</reference>
<evidence type="ECO:0000313" key="2">
    <source>
        <dbReference type="Proteomes" id="UP000469385"/>
    </source>
</evidence>
<evidence type="ECO:0000313" key="1">
    <source>
        <dbReference type="EMBL" id="MVQ30114.1"/>
    </source>
</evidence>
<sequence length="231" mass="25213">MHAETARTSLAVARILAVQRHFAEVLLASENIGVAEYRLGDILDGTISGACTATWSAQALLPLRAAASPAALRLEGELHPVPNVGETWYLVTALLQTTPHHAPHLALLSSEQDGLTREPVTRGAVDGDDTAMISVKKVFFRPEEILQENSTEIHEHLARFATFLKCAIQAGEVRRTVEHMSGDTGADARATLARTVNQVMRPAKHARWLPEMHELHAASRSLCLIQRTVVD</sequence>
<comment type="caution">
    <text evidence="1">The sequence shown here is derived from an EMBL/GenBank/DDBJ whole genome shotgun (WGS) entry which is preliminary data.</text>
</comment>
<proteinExistence type="predicted"/>
<keyword evidence="2" id="KW-1185">Reference proteome</keyword>
<dbReference type="AlphaFoldDB" id="A0A6N8ITA7"/>
<gene>
    <name evidence="1" type="ORF">GON04_11685</name>
</gene>
<protein>
    <submittedName>
        <fullName evidence="1">Uncharacterized protein</fullName>
    </submittedName>
</protein>
<dbReference type="RefSeq" id="WP_157398036.1">
    <property type="nucleotide sequence ID" value="NZ_WSEL01000003.1"/>
</dbReference>